<feature type="signal peptide" evidence="11">
    <location>
        <begin position="1"/>
        <end position="22"/>
    </location>
</feature>
<feature type="transmembrane region" description="Helical" evidence="10">
    <location>
        <begin position="410"/>
        <end position="427"/>
    </location>
</feature>
<comment type="caution">
    <text evidence="14">The sequence shown here is derived from an EMBL/GenBank/DDBJ whole genome shotgun (WGS) entry which is preliminary data.</text>
</comment>
<feature type="compositionally biased region" description="Polar residues" evidence="9">
    <location>
        <begin position="149"/>
        <end position="158"/>
    </location>
</feature>
<dbReference type="InterPro" id="IPR009637">
    <property type="entry name" value="GPR107/GPR108-like"/>
</dbReference>
<evidence type="ECO:0000256" key="9">
    <source>
        <dbReference type="SAM" id="MobiDB-lite"/>
    </source>
</evidence>
<evidence type="ECO:0000256" key="10">
    <source>
        <dbReference type="SAM" id="Phobius"/>
    </source>
</evidence>
<reference evidence="14" key="1">
    <citation type="journal article" date="2019" name="bioRxiv">
        <title>The Genome of the Zebra Mussel, Dreissena polymorpha: A Resource for Invasive Species Research.</title>
        <authorList>
            <person name="McCartney M.A."/>
            <person name="Auch B."/>
            <person name="Kono T."/>
            <person name="Mallez S."/>
            <person name="Zhang Y."/>
            <person name="Obille A."/>
            <person name="Becker A."/>
            <person name="Abrahante J.E."/>
            <person name="Garbe J."/>
            <person name="Badalamenti J.P."/>
            <person name="Herman A."/>
            <person name="Mangelson H."/>
            <person name="Liachko I."/>
            <person name="Sullivan S."/>
            <person name="Sone E.D."/>
            <person name="Koren S."/>
            <person name="Silverstein K.A.T."/>
            <person name="Beckman K.B."/>
            <person name="Gohl D.M."/>
        </authorList>
    </citation>
    <scope>NUCLEOTIDE SEQUENCE</scope>
    <source>
        <strain evidence="14">Duluth1</strain>
        <tissue evidence="14">Whole animal</tissue>
    </source>
</reference>
<evidence type="ECO:0000256" key="5">
    <source>
        <dbReference type="ARBA" id="ARBA00023034"/>
    </source>
</evidence>
<organism evidence="14 15">
    <name type="scientific">Dreissena polymorpha</name>
    <name type="common">Zebra mussel</name>
    <name type="synonym">Mytilus polymorpha</name>
    <dbReference type="NCBI Taxonomy" id="45954"/>
    <lineage>
        <taxon>Eukaryota</taxon>
        <taxon>Metazoa</taxon>
        <taxon>Spiralia</taxon>
        <taxon>Lophotrochozoa</taxon>
        <taxon>Mollusca</taxon>
        <taxon>Bivalvia</taxon>
        <taxon>Autobranchia</taxon>
        <taxon>Heteroconchia</taxon>
        <taxon>Euheterodonta</taxon>
        <taxon>Imparidentia</taxon>
        <taxon>Neoheterodontei</taxon>
        <taxon>Myida</taxon>
        <taxon>Dreissenoidea</taxon>
        <taxon>Dreissenidae</taxon>
        <taxon>Dreissena</taxon>
    </lineage>
</organism>
<evidence type="ECO:0000313" key="15">
    <source>
        <dbReference type="Proteomes" id="UP000828390"/>
    </source>
</evidence>
<dbReference type="InterPro" id="IPR054101">
    <property type="entry name" value="TMEM87A/B_GOLD"/>
</dbReference>
<keyword evidence="3 11" id="KW-0732">Signal</keyword>
<evidence type="ECO:0000256" key="1">
    <source>
        <dbReference type="ARBA" id="ARBA00004653"/>
    </source>
</evidence>
<dbReference type="AlphaFoldDB" id="A0A9D4LB32"/>
<feature type="transmembrane region" description="Helical" evidence="10">
    <location>
        <begin position="352"/>
        <end position="371"/>
    </location>
</feature>
<keyword evidence="5" id="KW-0333">Golgi apparatus</keyword>
<feature type="chain" id="PRO_5038941865" description="Transmembrane protein 87A" evidence="11">
    <location>
        <begin position="23"/>
        <end position="428"/>
    </location>
</feature>
<evidence type="ECO:0000259" key="13">
    <source>
        <dbReference type="Pfam" id="PF21901"/>
    </source>
</evidence>
<dbReference type="Proteomes" id="UP000828390">
    <property type="component" value="Unassembled WGS sequence"/>
</dbReference>
<evidence type="ECO:0000256" key="7">
    <source>
        <dbReference type="ARBA" id="ARBA00023180"/>
    </source>
</evidence>
<dbReference type="Pfam" id="PF21901">
    <property type="entry name" value="TMEM87A-B_GOLD"/>
    <property type="match status" value="1"/>
</dbReference>
<comment type="similarity">
    <text evidence="8">Belongs to the LU7TM family. TMEM87 subfamily.</text>
</comment>
<dbReference type="GO" id="GO:0000139">
    <property type="term" value="C:Golgi membrane"/>
    <property type="evidence" value="ECO:0007669"/>
    <property type="project" value="UniProtKB-SubCell"/>
</dbReference>
<evidence type="ECO:0000313" key="14">
    <source>
        <dbReference type="EMBL" id="KAH3854856.1"/>
    </source>
</evidence>
<evidence type="ECO:0000256" key="11">
    <source>
        <dbReference type="SAM" id="SignalP"/>
    </source>
</evidence>
<keyword evidence="6 10" id="KW-0472">Membrane</keyword>
<keyword evidence="15" id="KW-1185">Reference proteome</keyword>
<evidence type="ECO:0000256" key="3">
    <source>
        <dbReference type="ARBA" id="ARBA00022729"/>
    </source>
</evidence>
<feature type="compositionally biased region" description="Acidic residues" evidence="9">
    <location>
        <begin position="167"/>
        <end position="177"/>
    </location>
</feature>
<proteinExistence type="inferred from homology"/>
<dbReference type="GO" id="GO:0042147">
    <property type="term" value="P:retrograde transport, endosome to Golgi"/>
    <property type="evidence" value="ECO:0007669"/>
    <property type="project" value="TreeGrafter"/>
</dbReference>
<accession>A0A9D4LB32</accession>
<name>A0A9D4LB32_DREPO</name>
<dbReference type="PANTHER" id="PTHR21229">
    <property type="entry name" value="LUNG SEVEN TRANSMEMBRANE RECEPTOR"/>
    <property type="match status" value="1"/>
</dbReference>
<reference evidence="14" key="2">
    <citation type="submission" date="2020-11" db="EMBL/GenBank/DDBJ databases">
        <authorList>
            <person name="McCartney M.A."/>
            <person name="Auch B."/>
            <person name="Kono T."/>
            <person name="Mallez S."/>
            <person name="Becker A."/>
            <person name="Gohl D.M."/>
            <person name="Silverstein K.A.T."/>
            <person name="Koren S."/>
            <person name="Bechman K.B."/>
            <person name="Herman A."/>
            <person name="Abrahante J.E."/>
            <person name="Garbe J."/>
        </authorList>
    </citation>
    <scope>NUCLEOTIDE SEQUENCE</scope>
    <source>
        <strain evidence="14">Duluth1</strain>
        <tissue evidence="14">Whole animal</tissue>
    </source>
</reference>
<evidence type="ECO:0000259" key="12">
    <source>
        <dbReference type="Pfam" id="PF06814"/>
    </source>
</evidence>
<keyword evidence="4 10" id="KW-1133">Transmembrane helix</keyword>
<feature type="region of interest" description="Disordered" evidence="9">
    <location>
        <begin position="148"/>
        <end position="205"/>
    </location>
</feature>
<dbReference type="PANTHER" id="PTHR21229:SF1">
    <property type="entry name" value="GH17801P"/>
    <property type="match status" value="1"/>
</dbReference>
<evidence type="ECO:0000256" key="6">
    <source>
        <dbReference type="ARBA" id="ARBA00023136"/>
    </source>
</evidence>
<sequence length="428" mass="48337">MKRIFKLLYFVTYLASLHVVKAVSHLGKWKDVKFEKDHLFFVKSMYKNTDITVDVSCEKDEETGPFVIEWMLRYSPCAQEYQVLENGAEASLMLKYYLDDTKKQYLPFNYSEVEFMRGSTTNKCKSHGNQKMYLVNDVLPSFKQEKINGVQQKSSGSEGQKDTAIDTADEDKQDESAIDTADKEKKDESDVTEKKTDNAKRNKRLATTNNTIENITVSTALAPQHDAKIGTAWRSGYYVLILRVNASKNLKVNVEMKGRTGYISAVEWPLLIFYGVMGLVYIIYGLVWIVLLACNWRELMRLQFWIGGVIVLGMLEKAVFYSEYQSIANTGLSVAEGTLIIAEVISCFKRALARMLIIIVSVGFGVVRPRLGPTFHKVLFVGGLYFILAVVEGCMRTLKPKGDQSTDTALAALPLALLDAAICWWISF</sequence>
<dbReference type="EMBL" id="JAIWYP010000003">
    <property type="protein sequence ID" value="KAH3854856.1"/>
    <property type="molecule type" value="Genomic_DNA"/>
</dbReference>
<dbReference type="InterPro" id="IPR053937">
    <property type="entry name" value="GOST_TM"/>
</dbReference>
<feature type="compositionally biased region" description="Basic and acidic residues" evidence="9">
    <location>
        <begin position="180"/>
        <end position="200"/>
    </location>
</feature>
<feature type="domain" description="TMEM87A/B GOLD" evidence="13">
    <location>
        <begin position="27"/>
        <end position="178"/>
    </location>
</feature>
<evidence type="ECO:0008006" key="16">
    <source>
        <dbReference type="Google" id="ProtNLM"/>
    </source>
</evidence>
<evidence type="ECO:0000256" key="8">
    <source>
        <dbReference type="ARBA" id="ARBA00044946"/>
    </source>
</evidence>
<feature type="transmembrane region" description="Helical" evidence="10">
    <location>
        <begin position="377"/>
        <end position="398"/>
    </location>
</feature>
<dbReference type="GO" id="GO:0005829">
    <property type="term" value="C:cytosol"/>
    <property type="evidence" value="ECO:0007669"/>
    <property type="project" value="GOC"/>
</dbReference>
<keyword evidence="2 10" id="KW-0812">Transmembrane</keyword>
<protein>
    <recommendedName>
        <fullName evidence="16">Transmembrane protein 87A</fullName>
    </recommendedName>
</protein>
<dbReference type="Pfam" id="PF06814">
    <property type="entry name" value="GOST_TM"/>
    <property type="match status" value="1"/>
</dbReference>
<evidence type="ECO:0000256" key="4">
    <source>
        <dbReference type="ARBA" id="ARBA00022989"/>
    </source>
</evidence>
<comment type="subcellular location">
    <subcellularLocation>
        <location evidence="1">Golgi apparatus membrane</location>
        <topology evidence="1">Multi-pass membrane protein</topology>
    </subcellularLocation>
</comment>
<feature type="transmembrane region" description="Helical" evidence="10">
    <location>
        <begin position="268"/>
        <end position="292"/>
    </location>
</feature>
<evidence type="ECO:0000256" key="2">
    <source>
        <dbReference type="ARBA" id="ARBA00022692"/>
    </source>
</evidence>
<keyword evidence="7" id="KW-0325">Glycoprotein</keyword>
<gene>
    <name evidence="14" type="ORF">DPMN_097414</name>
</gene>
<feature type="domain" description="GOST seven transmembrane" evidence="12">
    <location>
        <begin position="269"/>
        <end position="426"/>
    </location>
</feature>